<feature type="region of interest" description="Disordered" evidence="1">
    <location>
        <begin position="75"/>
        <end position="105"/>
    </location>
</feature>
<evidence type="ECO:0000313" key="2">
    <source>
        <dbReference type="EMBL" id="CAK6977611.1"/>
    </source>
</evidence>
<reference evidence="2 3" key="1">
    <citation type="submission" date="2024-01" db="EMBL/GenBank/DDBJ databases">
        <authorList>
            <person name="Alioto T."/>
            <person name="Alioto T."/>
            <person name="Gomez Garrido J."/>
        </authorList>
    </citation>
    <scope>NUCLEOTIDE SEQUENCE [LARGE SCALE GENOMIC DNA]</scope>
</reference>
<keyword evidence="2" id="KW-0407">Ion channel</keyword>
<feature type="compositionally biased region" description="Basic and acidic residues" evidence="1">
    <location>
        <begin position="76"/>
        <end position="93"/>
    </location>
</feature>
<keyword evidence="2" id="KW-0406">Ion transport</keyword>
<keyword evidence="3" id="KW-1185">Reference proteome</keyword>
<evidence type="ECO:0000256" key="1">
    <source>
        <dbReference type="SAM" id="MobiDB-lite"/>
    </source>
</evidence>
<keyword evidence="2" id="KW-0813">Transport</keyword>
<dbReference type="AlphaFoldDB" id="A0AAV1Q4U1"/>
<dbReference type="Proteomes" id="UP001314229">
    <property type="component" value="Unassembled WGS sequence"/>
</dbReference>
<gene>
    <name evidence="2" type="ORF">FSCOSCO3_A034364</name>
</gene>
<protein>
    <submittedName>
        <fullName evidence="2">Sodium channel protein type 4 subunit alpha B-like</fullName>
    </submittedName>
</protein>
<evidence type="ECO:0000313" key="3">
    <source>
        <dbReference type="Proteomes" id="UP001314229"/>
    </source>
</evidence>
<dbReference type="GO" id="GO:0034220">
    <property type="term" value="P:monoatomic ion transmembrane transport"/>
    <property type="evidence" value="ECO:0007669"/>
    <property type="project" value="UniProtKB-KW"/>
</dbReference>
<dbReference type="EMBL" id="CAWUFR010000418">
    <property type="protein sequence ID" value="CAK6977611.1"/>
    <property type="molecule type" value="Genomic_DNA"/>
</dbReference>
<comment type="caution">
    <text evidence="2">The sequence shown here is derived from an EMBL/GenBank/DDBJ whole genome shotgun (WGS) entry which is preliminary data.</text>
</comment>
<organism evidence="2 3">
    <name type="scientific">Scomber scombrus</name>
    <name type="common">Atlantic mackerel</name>
    <name type="synonym">Scomber vernalis</name>
    <dbReference type="NCBI Taxonomy" id="13677"/>
    <lineage>
        <taxon>Eukaryota</taxon>
        <taxon>Metazoa</taxon>
        <taxon>Chordata</taxon>
        <taxon>Craniata</taxon>
        <taxon>Vertebrata</taxon>
        <taxon>Euteleostomi</taxon>
        <taxon>Actinopterygii</taxon>
        <taxon>Neopterygii</taxon>
        <taxon>Teleostei</taxon>
        <taxon>Neoteleostei</taxon>
        <taxon>Acanthomorphata</taxon>
        <taxon>Pelagiaria</taxon>
        <taxon>Scombriformes</taxon>
        <taxon>Scombridae</taxon>
        <taxon>Scomber</taxon>
    </lineage>
</organism>
<proteinExistence type="predicted"/>
<accession>A0AAV1Q4U1</accession>
<name>A0AAV1Q4U1_SCOSC</name>
<sequence length="176" mass="20378">MMSRKKTFFEFWRSKEERQALLERTNRLKLSPAQLKQLSDSRVQAELQNARVASLLPPVGTEVFRRFTPESLQALKRKEQQRSKKKDVSEGDLPKPTSDLEAGKPLPFFYGAPPTEFLNTPLEELDPFYQSQKTFMVVSKENIVHRFNANPSCFLLSPFNPLRTIAIKILLHLYPL</sequence>